<dbReference type="Proteomes" id="UP001174208">
    <property type="component" value="Unassembled WGS sequence"/>
</dbReference>
<feature type="domain" description="HTH marR-type" evidence="3">
    <location>
        <begin position="5"/>
        <end position="139"/>
    </location>
</feature>
<dbReference type="InterPro" id="IPR036388">
    <property type="entry name" value="WH-like_DNA-bd_sf"/>
</dbReference>
<keyword evidence="5" id="KW-1185">Reference proteome</keyword>
<evidence type="ECO:0000256" key="1">
    <source>
        <dbReference type="ARBA" id="ARBA00023015"/>
    </source>
</evidence>
<gene>
    <name evidence="4" type="ORF">P5G50_01940</name>
</gene>
<sequence length="141" mass="15347">MTSRTERLTELIRAVAFAGRDAAEAWVRTSGLTRQQAFTLGYLEQNRDRDVIARELAEMSGTTPASVTSLLQGLEERGYITRASSPGDARVKIVRVTDEGARVVSGFDDAMSAEQQKLFSALDATEQDQLIALLERVVAAG</sequence>
<dbReference type="EMBL" id="JAROCF010000001">
    <property type="protein sequence ID" value="MDN4613200.1"/>
    <property type="molecule type" value="Genomic_DNA"/>
</dbReference>
<evidence type="ECO:0000313" key="4">
    <source>
        <dbReference type="EMBL" id="MDN4613200.1"/>
    </source>
</evidence>
<protein>
    <submittedName>
        <fullName evidence="4">MarR family transcriptional regulator</fullName>
    </submittedName>
</protein>
<dbReference type="InterPro" id="IPR000835">
    <property type="entry name" value="HTH_MarR-typ"/>
</dbReference>
<organism evidence="4 5">
    <name type="scientific">Leifsonia williamsii</name>
    <dbReference type="NCBI Taxonomy" id="3035919"/>
    <lineage>
        <taxon>Bacteria</taxon>
        <taxon>Bacillati</taxon>
        <taxon>Actinomycetota</taxon>
        <taxon>Actinomycetes</taxon>
        <taxon>Micrococcales</taxon>
        <taxon>Microbacteriaceae</taxon>
        <taxon>Leifsonia</taxon>
    </lineage>
</organism>
<dbReference type="PANTHER" id="PTHR33164">
    <property type="entry name" value="TRANSCRIPTIONAL REGULATOR, MARR FAMILY"/>
    <property type="match status" value="1"/>
</dbReference>
<evidence type="ECO:0000259" key="3">
    <source>
        <dbReference type="PROSITE" id="PS50995"/>
    </source>
</evidence>
<dbReference type="InterPro" id="IPR036390">
    <property type="entry name" value="WH_DNA-bd_sf"/>
</dbReference>
<evidence type="ECO:0000313" key="5">
    <source>
        <dbReference type="Proteomes" id="UP001174208"/>
    </source>
</evidence>
<reference evidence="4" key="1">
    <citation type="submission" date="2023-06" db="EMBL/GenBank/DDBJ databases">
        <title>MT1 and MT2 Draft Genomes of Novel Species.</title>
        <authorList>
            <person name="Venkateswaran K."/>
        </authorList>
    </citation>
    <scope>NUCLEOTIDE SEQUENCE</scope>
    <source>
        <strain evidence="4">F6_8S_P_1B</strain>
    </source>
</reference>
<comment type="caution">
    <text evidence="4">The sequence shown here is derived from an EMBL/GenBank/DDBJ whole genome shotgun (WGS) entry which is preliminary data.</text>
</comment>
<dbReference type="PANTHER" id="PTHR33164:SF56">
    <property type="entry name" value="HTH-TYPE TRANSCRIPTIONAL REGULATOR MHQR"/>
    <property type="match status" value="1"/>
</dbReference>
<accession>A0ABT8K6X3</accession>
<name>A0ABT8K6X3_9MICO</name>
<keyword evidence="2" id="KW-0804">Transcription</keyword>
<evidence type="ECO:0000256" key="2">
    <source>
        <dbReference type="ARBA" id="ARBA00023163"/>
    </source>
</evidence>
<dbReference type="RefSeq" id="WP_301210009.1">
    <property type="nucleotide sequence ID" value="NZ_JAROCF010000001.1"/>
</dbReference>
<proteinExistence type="predicted"/>
<keyword evidence="1" id="KW-0805">Transcription regulation</keyword>
<dbReference type="PROSITE" id="PS50995">
    <property type="entry name" value="HTH_MARR_2"/>
    <property type="match status" value="1"/>
</dbReference>
<dbReference type="SUPFAM" id="SSF46785">
    <property type="entry name" value="Winged helix' DNA-binding domain"/>
    <property type="match status" value="1"/>
</dbReference>
<dbReference type="Pfam" id="PF12802">
    <property type="entry name" value="MarR_2"/>
    <property type="match status" value="1"/>
</dbReference>
<dbReference type="InterPro" id="IPR039422">
    <property type="entry name" value="MarR/SlyA-like"/>
</dbReference>
<dbReference type="Gene3D" id="1.10.10.10">
    <property type="entry name" value="Winged helix-like DNA-binding domain superfamily/Winged helix DNA-binding domain"/>
    <property type="match status" value="1"/>
</dbReference>
<dbReference type="PRINTS" id="PR00598">
    <property type="entry name" value="HTHMARR"/>
</dbReference>
<dbReference type="SMART" id="SM00347">
    <property type="entry name" value="HTH_MARR"/>
    <property type="match status" value="1"/>
</dbReference>